<feature type="compositionally biased region" description="Polar residues" evidence="1">
    <location>
        <begin position="103"/>
        <end position="117"/>
    </location>
</feature>
<dbReference type="OrthoDB" id="5275938at2759"/>
<dbReference type="EMBL" id="PNEN01001485">
    <property type="protein sequence ID" value="PPJ53287.1"/>
    <property type="molecule type" value="Genomic_DNA"/>
</dbReference>
<protein>
    <recommendedName>
        <fullName evidence="4">BTB domain-containing protein</fullName>
    </recommendedName>
</protein>
<evidence type="ECO:0000313" key="3">
    <source>
        <dbReference type="Proteomes" id="UP000237631"/>
    </source>
</evidence>
<comment type="caution">
    <text evidence="2">The sequence shown here is derived from an EMBL/GenBank/DDBJ whole genome shotgun (WGS) entry which is preliminary data.</text>
</comment>
<proteinExistence type="predicted"/>
<sequence length="157" mass="16449">MAEVDPAGDVVLVCGQGDNVVLSAGSPVFKAMLGLEFEEDERLWAQEPLDLAMPRALTVEPQVLSPSPDGPRARSRGESLGAGTGATGGPQVGRTDIFGFHSPPTSGLQRPRPTTATGSSDDSRSGRRSVAGTLGLRLELLAGWIRKRLVGTLQAFI</sequence>
<dbReference type="AlphaFoldDB" id="A0A2S6C0M5"/>
<accession>A0A2S6C0M5</accession>
<gene>
    <name evidence="2" type="ORF">CBER1_11949</name>
</gene>
<evidence type="ECO:0000313" key="2">
    <source>
        <dbReference type="EMBL" id="PPJ53287.1"/>
    </source>
</evidence>
<organism evidence="2 3">
    <name type="scientific">Cercospora berteroae</name>
    <dbReference type="NCBI Taxonomy" id="357750"/>
    <lineage>
        <taxon>Eukaryota</taxon>
        <taxon>Fungi</taxon>
        <taxon>Dikarya</taxon>
        <taxon>Ascomycota</taxon>
        <taxon>Pezizomycotina</taxon>
        <taxon>Dothideomycetes</taxon>
        <taxon>Dothideomycetidae</taxon>
        <taxon>Mycosphaerellales</taxon>
        <taxon>Mycosphaerellaceae</taxon>
        <taxon>Cercospora</taxon>
    </lineage>
</organism>
<feature type="compositionally biased region" description="Gly residues" evidence="1">
    <location>
        <begin position="80"/>
        <end position="91"/>
    </location>
</feature>
<reference evidence="3" key="1">
    <citation type="journal article" date="2017" name="bioRxiv">
        <title>Conservation of a gene cluster reveals novel cercosporin biosynthetic mechanisms and extends production to the genus Colletotrichum.</title>
        <authorList>
            <person name="de Jonge R."/>
            <person name="Ebert M.K."/>
            <person name="Huitt-Roehl C.R."/>
            <person name="Pal P."/>
            <person name="Suttle J.C."/>
            <person name="Spanner R.E."/>
            <person name="Neubauer J.D."/>
            <person name="Jurick W.M.II."/>
            <person name="Stott K.A."/>
            <person name="Secor G.A."/>
            <person name="Thomma B.P.H.J."/>
            <person name="Van de Peer Y."/>
            <person name="Townsend C.A."/>
            <person name="Bolton M.D."/>
        </authorList>
    </citation>
    <scope>NUCLEOTIDE SEQUENCE [LARGE SCALE GENOMIC DNA]</scope>
    <source>
        <strain evidence="3">CBS538.71</strain>
    </source>
</reference>
<evidence type="ECO:0000256" key="1">
    <source>
        <dbReference type="SAM" id="MobiDB-lite"/>
    </source>
</evidence>
<feature type="region of interest" description="Disordered" evidence="1">
    <location>
        <begin position="60"/>
        <end position="128"/>
    </location>
</feature>
<evidence type="ECO:0008006" key="4">
    <source>
        <dbReference type="Google" id="ProtNLM"/>
    </source>
</evidence>
<keyword evidence="3" id="KW-1185">Reference proteome</keyword>
<dbReference type="Proteomes" id="UP000237631">
    <property type="component" value="Unassembled WGS sequence"/>
</dbReference>
<name>A0A2S6C0M5_9PEZI</name>